<dbReference type="Proteomes" id="UP000011713">
    <property type="component" value="Unassembled WGS sequence"/>
</dbReference>
<feature type="chain" id="PRO_5004048461" description="RxLR effector candidate protein" evidence="1">
    <location>
        <begin position="19"/>
        <end position="57"/>
    </location>
</feature>
<reference evidence="3" key="1">
    <citation type="journal article" date="2010" name="Science">
        <title>Signatures of adaptation to obligate biotrophy in the Hyaloperonospora arabidopsidis genome.</title>
        <authorList>
            <person name="Baxter L."/>
            <person name="Tripathy S."/>
            <person name="Ishaque N."/>
            <person name="Boot N."/>
            <person name="Cabral A."/>
            <person name="Kemen E."/>
            <person name="Thines M."/>
            <person name="Ah-Fong A."/>
            <person name="Anderson R."/>
            <person name="Badejoko W."/>
            <person name="Bittner-Eddy P."/>
            <person name="Boore J.L."/>
            <person name="Chibucos M.C."/>
            <person name="Coates M."/>
            <person name="Dehal P."/>
            <person name="Delehaunty K."/>
            <person name="Dong S."/>
            <person name="Downton P."/>
            <person name="Dumas B."/>
            <person name="Fabro G."/>
            <person name="Fronick C."/>
            <person name="Fuerstenberg S.I."/>
            <person name="Fulton L."/>
            <person name="Gaulin E."/>
            <person name="Govers F."/>
            <person name="Hughes L."/>
            <person name="Humphray S."/>
            <person name="Jiang R.H."/>
            <person name="Judelson H."/>
            <person name="Kamoun S."/>
            <person name="Kyung K."/>
            <person name="Meijer H."/>
            <person name="Minx P."/>
            <person name="Morris P."/>
            <person name="Nelson J."/>
            <person name="Phuntumart V."/>
            <person name="Qutob D."/>
            <person name="Rehmany A."/>
            <person name="Rougon-Cardoso A."/>
            <person name="Ryden P."/>
            <person name="Torto-Alalibo T."/>
            <person name="Studholme D."/>
            <person name="Wang Y."/>
            <person name="Win J."/>
            <person name="Wood J."/>
            <person name="Clifton S.W."/>
            <person name="Rogers J."/>
            <person name="Van den Ackerveken G."/>
            <person name="Jones J.D."/>
            <person name="McDowell J.M."/>
            <person name="Beynon J."/>
            <person name="Tyler B.M."/>
        </authorList>
    </citation>
    <scope>NUCLEOTIDE SEQUENCE [LARGE SCALE GENOMIC DNA]</scope>
    <source>
        <strain evidence="3">Emoy2</strain>
    </source>
</reference>
<keyword evidence="3" id="KW-1185">Reference proteome</keyword>
<name>M4B3M1_HYAAE</name>
<dbReference type="HOGENOM" id="CLU_3000520_0_0_1"/>
<feature type="signal peptide" evidence="1">
    <location>
        <begin position="1"/>
        <end position="18"/>
    </location>
</feature>
<organism evidence="2 3">
    <name type="scientific">Hyaloperonospora arabidopsidis (strain Emoy2)</name>
    <name type="common">Downy mildew agent</name>
    <name type="synonym">Peronospora arabidopsidis</name>
    <dbReference type="NCBI Taxonomy" id="559515"/>
    <lineage>
        <taxon>Eukaryota</taxon>
        <taxon>Sar</taxon>
        <taxon>Stramenopiles</taxon>
        <taxon>Oomycota</taxon>
        <taxon>Peronosporomycetes</taxon>
        <taxon>Peronosporales</taxon>
        <taxon>Peronosporaceae</taxon>
        <taxon>Hyaloperonospora</taxon>
    </lineage>
</organism>
<dbReference type="VEuPathDB" id="FungiDB:HpaG800870"/>
<evidence type="ECO:0000313" key="3">
    <source>
        <dbReference type="Proteomes" id="UP000011713"/>
    </source>
</evidence>
<dbReference type="EMBL" id="JH598179">
    <property type="status" value="NOT_ANNOTATED_CDS"/>
    <property type="molecule type" value="Genomic_DNA"/>
</dbReference>
<evidence type="ECO:0000256" key="1">
    <source>
        <dbReference type="SAM" id="SignalP"/>
    </source>
</evidence>
<sequence>MALLVLVMLVAFMFVLQSFEYHVPPLGLDTVSGFSPALSRAARELRNKLQFQRNGRK</sequence>
<protein>
    <recommendedName>
        <fullName evidence="4">RxLR effector candidate protein</fullName>
    </recommendedName>
</protein>
<dbReference type="EnsemblProtists" id="HpaT800870">
    <property type="protein sequence ID" value="HpaP800870"/>
    <property type="gene ID" value="HpaG800870"/>
</dbReference>
<proteinExistence type="predicted"/>
<dbReference type="InParanoid" id="M4B3M1"/>
<evidence type="ECO:0000313" key="2">
    <source>
        <dbReference type="EnsemblProtists" id="HpaP800870"/>
    </source>
</evidence>
<reference evidence="2" key="2">
    <citation type="submission" date="2015-06" db="UniProtKB">
        <authorList>
            <consortium name="EnsemblProtists"/>
        </authorList>
    </citation>
    <scope>IDENTIFICATION</scope>
    <source>
        <strain evidence="2">Emoy2</strain>
    </source>
</reference>
<dbReference type="AlphaFoldDB" id="M4B3M1"/>
<keyword evidence="1" id="KW-0732">Signal</keyword>
<evidence type="ECO:0008006" key="4">
    <source>
        <dbReference type="Google" id="ProtNLM"/>
    </source>
</evidence>
<accession>M4B3M1</accession>